<proteinExistence type="predicted"/>
<evidence type="ECO:0000256" key="4">
    <source>
        <dbReference type="PROSITE-ProRule" id="PRU00510"/>
    </source>
</evidence>
<feature type="zinc finger region" description="dksA C4-type" evidence="4">
    <location>
        <begin position="79"/>
        <end position="103"/>
    </location>
</feature>
<evidence type="ECO:0000256" key="3">
    <source>
        <dbReference type="ARBA" id="ARBA00022833"/>
    </source>
</evidence>
<dbReference type="RefSeq" id="WP_086743016.1">
    <property type="nucleotide sequence ID" value="NZ_MWPV01000001.1"/>
</dbReference>
<evidence type="ECO:0000259" key="6">
    <source>
        <dbReference type="Pfam" id="PF21173"/>
    </source>
</evidence>
<dbReference type="EMBL" id="MWPV01000001">
    <property type="protein sequence ID" value="OUL59624.1"/>
    <property type="molecule type" value="Genomic_DNA"/>
</dbReference>
<keyword evidence="1" id="KW-0479">Metal-binding</keyword>
<keyword evidence="8" id="KW-1185">Reference proteome</keyword>
<dbReference type="PROSITE" id="PS51128">
    <property type="entry name" value="ZF_DKSA_2"/>
    <property type="match status" value="1"/>
</dbReference>
<evidence type="ECO:0000256" key="2">
    <source>
        <dbReference type="ARBA" id="ARBA00022771"/>
    </source>
</evidence>
<dbReference type="InterPro" id="IPR048487">
    <property type="entry name" value="DksA-like_N"/>
</dbReference>
<evidence type="ECO:0000256" key="1">
    <source>
        <dbReference type="ARBA" id="ARBA00022723"/>
    </source>
</evidence>
<evidence type="ECO:0000313" key="7">
    <source>
        <dbReference type="EMBL" id="OUL59624.1"/>
    </source>
</evidence>
<keyword evidence="2" id="KW-0863">Zinc-finger</keyword>
<dbReference type="OrthoDB" id="6064855at2"/>
<evidence type="ECO:0000259" key="5">
    <source>
        <dbReference type="Pfam" id="PF01258"/>
    </source>
</evidence>
<dbReference type="Pfam" id="PF01258">
    <property type="entry name" value="zf-dskA_traR"/>
    <property type="match status" value="1"/>
</dbReference>
<keyword evidence="3" id="KW-0862">Zinc</keyword>
<dbReference type="PANTHER" id="PTHR33823:SF4">
    <property type="entry name" value="GENERAL STRESS PROTEIN 16O"/>
    <property type="match status" value="1"/>
</dbReference>
<organism evidence="7 8">
    <name type="scientific">Pseudoalteromonas ulvae</name>
    <dbReference type="NCBI Taxonomy" id="107327"/>
    <lineage>
        <taxon>Bacteria</taxon>
        <taxon>Pseudomonadati</taxon>
        <taxon>Pseudomonadota</taxon>
        <taxon>Gammaproteobacteria</taxon>
        <taxon>Alteromonadales</taxon>
        <taxon>Pseudoalteromonadaceae</taxon>
        <taxon>Pseudoalteromonas</taxon>
    </lineage>
</organism>
<sequence>MTAQATLLSQLENKQRELLSRIQAIETDFKNGRAADFAEQATETENDQVLDEIHHQAKEELILVNAAIAQINHGHYGQCSQCAAPIEAARLTALPYVQTCIHCAQ</sequence>
<dbReference type="InterPro" id="IPR020458">
    <property type="entry name" value="Znf_DskA_TraR_CS"/>
</dbReference>
<dbReference type="InterPro" id="IPR000962">
    <property type="entry name" value="Znf_DskA_TraR"/>
</dbReference>
<dbReference type="SUPFAM" id="SSF57716">
    <property type="entry name" value="Glucocorticoid receptor-like (DNA-binding domain)"/>
    <property type="match status" value="1"/>
</dbReference>
<name>A0A244CVP5_PSEDV</name>
<dbReference type="Proteomes" id="UP000194841">
    <property type="component" value="Unassembled WGS sequence"/>
</dbReference>
<dbReference type="PANTHER" id="PTHR33823">
    <property type="entry name" value="RNA POLYMERASE-BINDING TRANSCRIPTION FACTOR DKSA-RELATED"/>
    <property type="match status" value="1"/>
</dbReference>
<feature type="domain" description="DnaK suppressor protein-like N-terminal" evidence="6">
    <location>
        <begin position="11"/>
        <end position="71"/>
    </location>
</feature>
<dbReference type="PROSITE" id="PS01102">
    <property type="entry name" value="ZF_DKSA_1"/>
    <property type="match status" value="1"/>
</dbReference>
<dbReference type="Pfam" id="PF21173">
    <property type="entry name" value="DksA-like_N"/>
    <property type="match status" value="1"/>
</dbReference>
<dbReference type="GO" id="GO:0008270">
    <property type="term" value="F:zinc ion binding"/>
    <property type="evidence" value="ECO:0007669"/>
    <property type="project" value="UniProtKB-KW"/>
</dbReference>
<dbReference type="AlphaFoldDB" id="A0A244CVP5"/>
<evidence type="ECO:0000313" key="8">
    <source>
        <dbReference type="Proteomes" id="UP000194841"/>
    </source>
</evidence>
<dbReference type="Gene3D" id="1.20.120.910">
    <property type="entry name" value="DksA, coiled-coil domain"/>
    <property type="match status" value="1"/>
</dbReference>
<gene>
    <name evidence="7" type="ORF">B1199_05150</name>
</gene>
<comment type="caution">
    <text evidence="7">The sequence shown here is derived from an EMBL/GenBank/DDBJ whole genome shotgun (WGS) entry which is preliminary data.</text>
</comment>
<accession>A0A244CVP5</accession>
<feature type="domain" description="Zinc finger DksA/TraR C4-type" evidence="5">
    <location>
        <begin position="76"/>
        <end position="105"/>
    </location>
</feature>
<protein>
    <submittedName>
        <fullName evidence="7">Uncharacterized protein</fullName>
    </submittedName>
</protein>
<reference evidence="7 8" key="1">
    <citation type="submission" date="2017-02" db="EMBL/GenBank/DDBJ databases">
        <title>Pseudoalteromonas ulvae TC14 Genome.</title>
        <authorList>
            <person name="Molmeret M."/>
        </authorList>
    </citation>
    <scope>NUCLEOTIDE SEQUENCE [LARGE SCALE GENOMIC DNA]</scope>
    <source>
        <strain evidence="7">TC14</strain>
    </source>
</reference>